<dbReference type="AlphaFoldDB" id="A0AA37V2J7"/>
<evidence type="ECO:0000259" key="11">
    <source>
        <dbReference type="Pfam" id="PF12704"/>
    </source>
</evidence>
<feature type="transmembrane region" description="Helical" evidence="9">
    <location>
        <begin position="409"/>
        <end position="432"/>
    </location>
</feature>
<evidence type="ECO:0000256" key="2">
    <source>
        <dbReference type="ARBA" id="ARBA00022475"/>
    </source>
</evidence>
<evidence type="ECO:0000256" key="8">
    <source>
        <dbReference type="SAM" id="MobiDB-lite"/>
    </source>
</evidence>
<dbReference type="GO" id="GO:0022857">
    <property type="term" value="F:transmembrane transporter activity"/>
    <property type="evidence" value="ECO:0007669"/>
    <property type="project" value="TreeGrafter"/>
</dbReference>
<evidence type="ECO:0000256" key="9">
    <source>
        <dbReference type="SAM" id="Phobius"/>
    </source>
</evidence>
<dbReference type="Pfam" id="PF02687">
    <property type="entry name" value="FtsX"/>
    <property type="match status" value="1"/>
</dbReference>
<organism evidence="12 13">
    <name type="scientific">Roseisolibacter agri</name>
    <dbReference type="NCBI Taxonomy" id="2014610"/>
    <lineage>
        <taxon>Bacteria</taxon>
        <taxon>Pseudomonadati</taxon>
        <taxon>Gemmatimonadota</taxon>
        <taxon>Gemmatimonadia</taxon>
        <taxon>Gemmatimonadales</taxon>
        <taxon>Gemmatimonadaceae</taxon>
        <taxon>Roseisolibacter</taxon>
    </lineage>
</organism>
<name>A0AA37V2J7_9BACT</name>
<feature type="domain" description="MacB-like periplasmic core" evidence="11">
    <location>
        <begin position="60"/>
        <end position="328"/>
    </location>
</feature>
<dbReference type="RefSeq" id="WP_284352339.1">
    <property type="nucleotide sequence ID" value="NZ_BRXS01000007.1"/>
</dbReference>
<dbReference type="EMBL" id="BRXS01000007">
    <property type="protein sequence ID" value="GLC27910.1"/>
    <property type="molecule type" value="Genomic_DNA"/>
</dbReference>
<reference evidence="12" key="1">
    <citation type="submission" date="2022-08" db="EMBL/GenBank/DDBJ databases">
        <title>Draft genome sequencing of Roseisolibacter agri AW1220.</title>
        <authorList>
            <person name="Tobiishi Y."/>
            <person name="Tonouchi A."/>
        </authorList>
    </citation>
    <scope>NUCLEOTIDE SEQUENCE</scope>
    <source>
        <strain evidence="12">AW1220</strain>
    </source>
</reference>
<feature type="transmembrane region" description="Helical" evidence="9">
    <location>
        <begin position="59"/>
        <end position="79"/>
    </location>
</feature>
<comment type="similarity">
    <text evidence="6">Belongs to the ABC-4 integral membrane protein family.</text>
</comment>
<keyword evidence="13" id="KW-1185">Reference proteome</keyword>
<feature type="region of interest" description="Disordered" evidence="8">
    <location>
        <begin position="1"/>
        <end position="31"/>
    </location>
</feature>
<evidence type="ECO:0000256" key="1">
    <source>
        <dbReference type="ARBA" id="ARBA00004651"/>
    </source>
</evidence>
<keyword evidence="7" id="KW-0175">Coiled coil</keyword>
<accession>A0AA37V2J7</accession>
<comment type="subcellular location">
    <subcellularLocation>
        <location evidence="1">Cell membrane</location>
        <topology evidence="1">Multi-pass membrane protein</topology>
    </subcellularLocation>
</comment>
<dbReference type="PANTHER" id="PTHR30572">
    <property type="entry name" value="MEMBRANE COMPONENT OF TRANSPORTER-RELATED"/>
    <property type="match status" value="1"/>
</dbReference>
<keyword evidence="5 9" id="KW-0472">Membrane</keyword>
<evidence type="ECO:0000256" key="4">
    <source>
        <dbReference type="ARBA" id="ARBA00022989"/>
    </source>
</evidence>
<dbReference type="Proteomes" id="UP001161325">
    <property type="component" value="Unassembled WGS sequence"/>
</dbReference>
<feature type="transmembrane region" description="Helical" evidence="9">
    <location>
        <begin position="359"/>
        <end position="389"/>
    </location>
</feature>
<dbReference type="Pfam" id="PF12704">
    <property type="entry name" value="MacB_PCD"/>
    <property type="match status" value="1"/>
</dbReference>
<feature type="coiled-coil region" evidence="7">
    <location>
        <begin position="263"/>
        <end position="306"/>
    </location>
</feature>
<evidence type="ECO:0000313" key="12">
    <source>
        <dbReference type="EMBL" id="GLC27910.1"/>
    </source>
</evidence>
<sequence>MGVVTTPQGATYAPPAGGTGAPGADARPPHGSDRAATLRLIAFGLRAAIEAVGHNTLRAALTSLGILFGVASVIAMLAIGKGAEQEILAQMKLLGSNNVIVTPLVEQKEEKAGEKDEKESKRYTPGLTALDAQSIRDVVPQVRSVSTELSLQTNATREGQRRSVKLVGVDSAYFSAFNLEMAEGGRFAPMHLERGMPVAVIGSGLRARFFTKEPPIGRRIKVGETWLTVVGVLAPRPVSEQTAQRLGIRDANMDVYVPLSTALLRYRNRAQITNRDVERAAQEFNNDDEATKNEDATARAERLNQNQLDRLVVQVADARYVSQVAEVVQRLMARRHNGVVDFEVNVPEMLLKQEQRTKTIFNVVLGAIASISLIVGGIGIMNIMLASVLERIREIGVRRALGASQRDVLAQFLAEAVLISLAGGMAGILLGVGLSVGIERFAKIATIVSPLSVFVAFGVSLTVGLVFGIVPAWRAARQDPVVCLRYE</sequence>
<evidence type="ECO:0000259" key="10">
    <source>
        <dbReference type="Pfam" id="PF02687"/>
    </source>
</evidence>
<evidence type="ECO:0000256" key="3">
    <source>
        <dbReference type="ARBA" id="ARBA00022692"/>
    </source>
</evidence>
<keyword evidence="3 9" id="KW-0812">Transmembrane</keyword>
<dbReference type="PANTHER" id="PTHR30572:SF4">
    <property type="entry name" value="ABC TRANSPORTER PERMEASE YTRF"/>
    <property type="match status" value="1"/>
</dbReference>
<dbReference type="InterPro" id="IPR025857">
    <property type="entry name" value="MacB_PCD"/>
</dbReference>
<keyword evidence="2" id="KW-1003">Cell membrane</keyword>
<gene>
    <name evidence="12" type="ORF">rosag_44230</name>
</gene>
<dbReference type="GO" id="GO:0005886">
    <property type="term" value="C:plasma membrane"/>
    <property type="evidence" value="ECO:0007669"/>
    <property type="project" value="UniProtKB-SubCell"/>
</dbReference>
<evidence type="ECO:0000256" key="5">
    <source>
        <dbReference type="ARBA" id="ARBA00023136"/>
    </source>
</evidence>
<dbReference type="InterPro" id="IPR003838">
    <property type="entry name" value="ABC3_permease_C"/>
</dbReference>
<evidence type="ECO:0000313" key="13">
    <source>
        <dbReference type="Proteomes" id="UP001161325"/>
    </source>
</evidence>
<proteinExistence type="inferred from homology"/>
<dbReference type="InterPro" id="IPR050250">
    <property type="entry name" value="Macrolide_Exporter_MacB"/>
</dbReference>
<evidence type="ECO:0000256" key="7">
    <source>
        <dbReference type="SAM" id="Coils"/>
    </source>
</evidence>
<comment type="caution">
    <text evidence="12">The sequence shown here is derived from an EMBL/GenBank/DDBJ whole genome shotgun (WGS) entry which is preliminary data.</text>
</comment>
<keyword evidence="4 9" id="KW-1133">Transmembrane helix</keyword>
<feature type="domain" description="ABC3 transporter permease C-terminal" evidence="10">
    <location>
        <begin position="367"/>
        <end position="480"/>
    </location>
</feature>
<evidence type="ECO:0000256" key="6">
    <source>
        <dbReference type="ARBA" id="ARBA00038076"/>
    </source>
</evidence>
<feature type="compositionally biased region" description="Low complexity" evidence="8">
    <location>
        <begin position="1"/>
        <end position="26"/>
    </location>
</feature>
<protein>
    <submittedName>
        <fullName evidence="12">ABC transporter permease</fullName>
    </submittedName>
</protein>
<feature type="transmembrane region" description="Helical" evidence="9">
    <location>
        <begin position="444"/>
        <end position="470"/>
    </location>
</feature>